<gene>
    <name evidence="2" type="ORF">DUNSADRAFT_11698</name>
</gene>
<evidence type="ECO:0000313" key="3">
    <source>
        <dbReference type="Proteomes" id="UP000815325"/>
    </source>
</evidence>
<feature type="compositionally biased region" description="Basic residues" evidence="1">
    <location>
        <begin position="146"/>
        <end position="158"/>
    </location>
</feature>
<evidence type="ECO:0000256" key="1">
    <source>
        <dbReference type="SAM" id="MobiDB-lite"/>
    </source>
</evidence>
<organism evidence="2 3">
    <name type="scientific">Dunaliella salina</name>
    <name type="common">Green alga</name>
    <name type="synonym">Protococcus salinus</name>
    <dbReference type="NCBI Taxonomy" id="3046"/>
    <lineage>
        <taxon>Eukaryota</taxon>
        <taxon>Viridiplantae</taxon>
        <taxon>Chlorophyta</taxon>
        <taxon>core chlorophytes</taxon>
        <taxon>Chlorophyceae</taxon>
        <taxon>CS clade</taxon>
        <taxon>Chlamydomonadales</taxon>
        <taxon>Dunaliellaceae</taxon>
        <taxon>Dunaliella</taxon>
    </lineage>
</organism>
<dbReference type="Proteomes" id="UP000815325">
    <property type="component" value="Unassembled WGS sequence"/>
</dbReference>
<keyword evidence="3" id="KW-1185">Reference proteome</keyword>
<reference evidence="2" key="1">
    <citation type="submission" date="2017-08" db="EMBL/GenBank/DDBJ databases">
        <authorList>
            <person name="Polle J.E."/>
            <person name="Barry K."/>
            <person name="Cushman J."/>
            <person name="Schmutz J."/>
            <person name="Tran D."/>
            <person name="Hathwaick L.T."/>
            <person name="Yim W.C."/>
            <person name="Jenkins J."/>
            <person name="Mckie-Krisberg Z.M."/>
            <person name="Prochnik S."/>
            <person name="Lindquist E."/>
            <person name="Dockter R.B."/>
            <person name="Adam C."/>
            <person name="Molina H."/>
            <person name="Bunkerborg J."/>
            <person name="Jin E."/>
            <person name="Buchheim M."/>
            <person name="Magnuson J."/>
        </authorList>
    </citation>
    <scope>NUCLEOTIDE SEQUENCE</scope>
    <source>
        <strain evidence="2">CCAP 19/18</strain>
    </source>
</reference>
<feature type="region of interest" description="Disordered" evidence="1">
    <location>
        <begin position="134"/>
        <end position="181"/>
    </location>
</feature>
<sequence length="270" mass="30120">MRLLNKEKSSTSVVCPDLRPSTSLVSAPLSVSGHETLYALNRNARIWSNDHNRGCQPPHGCGAFASVTDSVSDDSSHSDHRDRQCFICDVISVLRIAGASGQSTKRVQISSTKAMENDISCRGYNKMLQYEGKQVKRKEKLQRQKNSPHKQLMIRRRIGSKELGRKGGGHQRQADQRRSDGGCAKGAQTRCCSTQAHQSGIAGEGCPCAAHKVKLEHRGQGNQPRCTNPICRLDFKCFLMVLFLQLHLCWFLTFHPAHVHKHDPVHFRAT</sequence>
<proteinExistence type="predicted"/>
<evidence type="ECO:0000313" key="2">
    <source>
        <dbReference type="EMBL" id="KAF5841724.1"/>
    </source>
</evidence>
<dbReference type="EMBL" id="MU069479">
    <property type="protein sequence ID" value="KAF5841724.1"/>
    <property type="molecule type" value="Genomic_DNA"/>
</dbReference>
<evidence type="ECO:0008006" key="4">
    <source>
        <dbReference type="Google" id="ProtNLM"/>
    </source>
</evidence>
<name>A0ABQ7H4F5_DUNSA</name>
<protein>
    <recommendedName>
        <fullName evidence="4">Encoded protein</fullName>
    </recommendedName>
</protein>
<accession>A0ABQ7H4F5</accession>
<comment type="caution">
    <text evidence="2">The sequence shown here is derived from an EMBL/GenBank/DDBJ whole genome shotgun (WGS) entry which is preliminary data.</text>
</comment>